<feature type="domain" description="DUF7624" evidence="2">
    <location>
        <begin position="593"/>
        <end position="717"/>
    </location>
</feature>
<name>A0A6A6U9L6_9PEZI</name>
<feature type="region of interest" description="Disordered" evidence="1">
    <location>
        <begin position="1"/>
        <end position="231"/>
    </location>
</feature>
<feature type="compositionally biased region" description="Polar residues" evidence="1">
    <location>
        <begin position="462"/>
        <end position="485"/>
    </location>
</feature>
<dbReference type="EMBL" id="MU004236">
    <property type="protein sequence ID" value="KAF2668296.1"/>
    <property type="molecule type" value="Genomic_DNA"/>
</dbReference>
<feature type="compositionally biased region" description="Polar residues" evidence="1">
    <location>
        <begin position="26"/>
        <end position="36"/>
    </location>
</feature>
<feature type="compositionally biased region" description="Polar residues" evidence="1">
    <location>
        <begin position="562"/>
        <end position="572"/>
    </location>
</feature>
<dbReference type="Proteomes" id="UP000799302">
    <property type="component" value="Unassembled WGS sequence"/>
</dbReference>
<dbReference type="OrthoDB" id="5230484at2759"/>
<feature type="compositionally biased region" description="Low complexity" evidence="1">
    <location>
        <begin position="550"/>
        <end position="561"/>
    </location>
</feature>
<evidence type="ECO:0000313" key="4">
    <source>
        <dbReference type="Proteomes" id="UP000799302"/>
    </source>
</evidence>
<evidence type="ECO:0000259" key="2">
    <source>
        <dbReference type="Pfam" id="PF24616"/>
    </source>
</evidence>
<feature type="compositionally biased region" description="Polar residues" evidence="1">
    <location>
        <begin position="78"/>
        <end position="90"/>
    </location>
</feature>
<dbReference type="AlphaFoldDB" id="A0A6A6U9L6"/>
<feature type="region of interest" description="Disordered" evidence="1">
    <location>
        <begin position="550"/>
        <end position="572"/>
    </location>
</feature>
<keyword evidence="4" id="KW-1185">Reference proteome</keyword>
<protein>
    <recommendedName>
        <fullName evidence="2">DUF7624 domain-containing protein</fullName>
    </recommendedName>
</protein>
<feature type="region of interest" description="Disordered" evidence="1">
    <location>
        <begin position="442"/>
        <end position="485"/>
    </location>
</feature>
<evidence type="ECO:0000256" key="1">
    <source>
        <dbReference type="SAM" id="MobiDB-lite"/>
    </source>
</evidence>
<accession>A0A6A6U9L6</accession>
<dbReference type="InterPro" id="IPR056041">
    <property type="entry name" value="DUF7624"/>
</dbReference>
<dbReference type="Pfam" id="PF24616">
    <property type="entry name" value="DUF7624"/>
    <property type="match status" value="1"/>
</dbReference>
<organism evidence="3 4">
    <name type="scientific">Microthyrium microscopicum</name>
    <dbReference type="NCBI Taxonomy" id="703497"/>
    <lineage>
        <taxon>Eukaryota</taxon>
        <taxon>Fungi</taxon>
        <taxon>Dikarya</taxon>
        <taxon>Ascomycota</taxon>
        <taxon>Pezizomycotina</taxon>
        <taxon>Dothideomycetes</taxon>
        <taxon>Dothideomycetes incertae sedis</taxon>
        <taxon>Microthyriales</taxon>
        <taxon>Microthyriaceae</taxon>
        <taxon>Microthyrium</taxon>
    </lineage>
</organism>
<sequence>MQRHSANSDSLAPPSPYPATVDPSPVESNTSASTDSTDIEVDDSHDGIDDARSPAIELLSPAGHDTPPLPVRIDTESAARTQPSPDNDPQSVIHAPKGFKGFANSLPTHHEDPNSPDTHVVQESRRGSTVPAVDRRRSTSSPDAKSEHTVTSPDRKDKSDPNAQSGKDTAPIDTSVPASRHGAGSTPRASTAEEAEAEWKRRRSRHSRNLSEESDDSEQTNGNDDSGSGVESIGAALRSITSSEEDVASLKAALSECWTLCNTLATLSSSHRQRMFSFGGIGEIQEQAWKSCWRLCQKLYESRDEDHSSQAKPTLELCRDFCQALFEARVRGDEVTDSILRVSFELNNHLHNTQDRNLPDVFTERTLEFYLTMCHRLMKQRTSLPEETDSLLRACWGLAELLFSLRENNRDNKPVDEEMLSSAVQACWDLCDLFREGWTQVRPDRGTPRPYQSRFPPGPGGYSSTQSYASSRTGMSRPPSSLSLVEQNLPSAQERRLRNQIVPETPTTIFDDRDDVASPTESAMPNILVLGPDHPAMQSRVAQNRWPSSASQASSYVSEASRNTGSTRTVGGSQYNQRMVESSQTSPKSVISTTSNGEDPHLVRIKALILKAAQNNGYPRNSSINPPSLPNYVSGLPVTSFGHLPWQISLFESYRKLVLSDPTLRDTNSLPIGKRLSAHEIAKAVLWISKNEAFQWLHSLYNWVFGFDPEESLNGSNSGVGLQV</sequence>
<feature type="compositionally biased region" description="Polar residues" evidence="1">
    <location>
        <begin position="1"/>
        <end position="10"/>
    </location>
</feature>
<evidence type="ECO:0000313" key="3">
    <source>
        <dbReference type="EMBL" id="KAF2668296.1"/>
    </source>
</evidence>
<reference evidence="3" key="1">
    <citation type="journal article" date="2020" name="Stud. Mycol.">
        <title>101 Dothideomycetes genomes: a test case for predicting lifestyles and emergence of pathogens.</title>
        <authorList>
            <person name="Haridas S."/>
            <person name="Albert R."/>
            <person name="Binder M."/>
            <person name="Bloem J."/>
            <person name="Labutti K."/>
            <person name="Salamov A."/>
            <person name="Andreopoulos B."/>
            <person name="Baker S."/>
            <person name="Barry K."/>
            <person name="Bills G."/>
            <person name="Bluhm B."/>
            <person name="Cannon C."/>
            <person name="Castanera R."/>
            <person name="Culley D."/>
            <person name="Daum C."/>
            <person name="Ezra D."/>
            <person name="Gonzalez J."/>
            <person name="Henrissat B."/>
            <person name="Kuo A."/>
            <person name="Liang C."/>
            <person name="Lipzen A."/>
            <person name="Lutzoni F."/>
            <person name="Magnuson J."/>
            <person name="Mondo S."/>
            <person name="Nolan M."/>
            <person name="Ohm R."/>
            <person name="Pangilinan J."/>
            <person name="Park H.-J."/>
            <person name="Ramirez L."/>
            <person name="Alfaro M."/>
            <person name="Sun H."/>
            <person name="Tritt A."/>
            <person name="Yoshinaga Y."/>
            <person name="Zwiers L.-H."/>
            <person name="Turgeon B."/>
            <person name="Goodwin S."/>
            <person name="Spatafora J."/>
            <person name="Crous P."/>
            <person name="Grigoriev I."/>
        </authorList>
    </citation>
    <scope>NUCLEOTIDE SEQUENCE</scope>
    <source>
        <strain evidence="3">CBS 115976</strain>
    </source>
</reference>
<feature type="compositionally biased region" description="Basic and acidic residues" evidence="1">
    <location>
        <begin position="144"/>
        <end position="160"/>
    </location>
</feature>
<proteinExistence type="predicted"/>
<gene>
    <name evidence="3" type="ORF">BT63DRAFT_388355</name>
</gene>
<feature type="compositionally biased region" description="Basic and acidic residues" evidence="1">
    <location>
        <begin position="42"/>
        <end position="52"/>
    </location>
</feature>